<dbReference type="EMBL" id="KB207048">
    <property type="protein sequence ID" value="ELP85567.1"/>
    <property type="molecule type" value="Genomic_DNA"/>
</dbReference>
<dbReference type="KEGG" id="eiv:EIN_407860"/>
<keyword evidence="1" id="KW-0547">Nucleotide-binding</keyword>
<organism evidence="2 3">
    <name type="scientific">Entamoeba invadens IP1</name>
    <dbReference type="NCBI Taxonomy" id="370355"/>
    <lineage>
        <taxon>Eukaryota</taxon>
        <taxon>Amoebozoa</taxon>
        <taxon>Evosea</taxon>
        <taxon>Archamoebae</taxon>
        <taxon>Mastigamoebida</taxon>
        <taxon>Entamoebidae</taxon>
        <taxon>Entamoeba</taxon>
    </lineage>
</organism>
<dbReference type="Pfam" id="PF00071">
    <property type="entry name" value="Ras"/>
    <property type="match status" value="1"/>
</dbReference>
<reference evidence="2 3" key="1">
    <citation type="submission" date="2012-10" db="EMBL/GenBank/DDBJ databases">
        <authorList>
            <person name="Zafar N."/>
            <person name="Inman J."/>
            <person name="Hall N."/>
            <person name="Lorenzi H."/>
            <person name="Caler E."/>
        </authorList>
    </citation>
    <scope>NUCLEOTIDE SEQUENCE [LARGE SCALE GENOMIC DNA]</scope>
    <source>
        <strain evidence="2 3">IP1</strain>
    </source>
</reference>
<dbReference type="SMART" id="SM00174">
    <property type="entry name" value="RHO"/>
    <property type="match status" value="1"/>
</dbReference>
<dbReference type="SUPFAM" id="SSF52540">
    <property type="entry name" value="P-loop containing nucleoside triphosphate hydrolases"/>
    <property type="match status" value="1"/>
</dbReference>
<dbReference type="PANTHER" id="PTHR47978">
    <property type="match status" value="1"/>
</dbReference>
<dbReference type="VEuPathDB" id="AmoebaDB:EIN_407860"/>
<dbReference type="RefSeq" id="XP_004184913.1">
    <property type="nucleotide sequence ID" value="XM_004184865.1"/>
</dbReference>
<gene>
    <name evidence="2" type="ORF">EIN_407860</name>
</gene>
<dbReference type="PRINTS" id="PR00449">
    <property type="entry name" value="RASTRNSFRMNG"/>
</dbReference>
<dbReference type="InterPro" id="IPR001806">
    <property type="entry name" value="Small_GTPase"/>
</dbReference>
<dbReference type="AlphaFoldDB" id="A0A0A1TWJ4"/>
<evidence type="ECO:0000256" key="1">
    <source>
        <dbReference type="ARBA" id="ARBA00022741"/>
    </source>
</evidence>
<evidence type="ECO:0000313" key="2">
    <source>
        <dbReference type="EMBL" id="ELP85567.1"/>
    </source>
</evidence>
<dbReference type="InterPro" id="IPR027417">
    <property type="entry name" value="P-loop_NTPase"/>
</dbReference>
<keyword evidence="3" id="KW-1185">Reference proteome</keyword>
<dbReference type="GO" id="GO:0003924">
    <property type="term" value="F:GTPase activity"/>
    <property type="evidence" value="ECO:0007669"/>
    <property type="project" value="InterPro"/>
</dbReference>
<dbReference type="PROSITE" id="PS51419">
    <property type="entry name" value="RAB"/>
    <property type="match status" value="1"/>
</dbReference>
<name>A0A0A1TWJ4_ENTIV</name>
<dbReference type="SMART" id="SM00175">
    <property type="entry name" value="RAB"/>
    <property type="match status" value="1"/>
</dbReference>
<dbReference type="GeneID" id="14884614"/>
<sequence>MSPRSTVGVVVLGNKSTGKSHFISQLQKNINNNSKGNHNMRNELFKEAIEIKEVEDEYTDVTKTFSIAKIMIILFSVDSQESLKDSPRWIGFGDHYMSTPYLKFLIGNKSDIKNRAVKQDDAKDVAAKCNAFYLEVSSLTSGGIQEVVDIISLEYFTFLKTSTTVLNSRNACVIV</sequence>
<protein>
    <submittedName>
        <fullName evidence="2">Uncharacterized protein</fullName>
    </submittedName>
</protein>
<evidence type="ECO:0000313" key="3">
    <source>
        <dbReference type="Proteomes" id="UP000014680"/>
    </source>
</evidence>
<dbReference type="Gene3D" id="3.40.50.300">
    <property type="entry name" value="P-loop containing nucleotide triphosphate hydrolases"/>
    <property type="match status" value="1"/>
</dbReference>
<accession>A0A0A1TWJ4</accession>
<proteinExistence type="predicted"/>
<dbReference type="GO" id="GO:0005525">
    <property type="term" value="F:GTP binding"/>
    <property type="evidence" value="ECO:0007669"/>
    <property type="project" value="InterPro"/>
</dbReference>
<dbReference type="Proteomes" id="UP000014680">
    <property type="component" value="Unassembled WGS sequence"/>
</dbReference>